<accession>A0ABT4KZM5</accession>
<proteinExistence type="inferred from homology"/>
<evidence type="ECO:0000259" key="2">
    <source>
        <dbReference type="Pfam" id="PF00156"/>
    </source>
</evidence>
<dbReference type="InterPro" id="IPR029057">
    <property type="entry name" value="PRTase-like"/>
</dbReference>
<gene>
    <name evidence="3" type="ORF">O0931_13800</name>
</gene>
<dbReference type="SUPFAM" id="SSF53271">
    <property type="entry name" value="PRTase-like"/>
    <property type="match status" value="1"/>
</dbReference>
<dbReference type="PANTHER" id="PTHR47505:SF1">
    <property type="entry name" value="DNA UTILIZATION PROTEIN YHGH"/>
    <property type="match status" value="1"/>
</dbReference>
<dbReference type="Proteomes" id="UP001144341">
    <property type="component" value="Unassembled WGS sequence"/>
</dbReference>
<comment type="similarity">
    <text evidence="1">Belongs to the ComF/GntX family.</text>
</comment>
<sequence length="239" mass="26811">MEIHKSSKSRFRRWGSDLVGLLFPNLCNACGITLFQSEYLICTKCLYDLPFTDYHIHAENRIAKQLWGRLPLNAAMAMLYFRKGAKVQNLIHNLKYNNKTDVGVMLGNLLGERLKASPLYENVDLIVPVPLHQKKLRSRGYNQSTFIAAGASEKMDINFSEAILIRNIATETQTKKSRYNRYENMKAVFKIQNPGKIKDKHILLIDDVVTTGATLEACASALLDSGASKVSLAALAFAE</sequence>
<evidence type="ECO:0000313" key="3">
    <source>
        <dbReference type="EMBL" id="MCZ4224385.1"/>
    </source>
</evidence>
<keyword evidence="4" id="KW-1185">Reference proteome</keyword>
<protein>
    <submittedName>
        <fullName evidence="3">ComF family protein</fullName>
    </submittedName>
</protein>
<dbReference type="InterPro" id="IPR051910">
    <property type="entry name" value="ComF/GntX_DNA_util-trans"/>
</dbReference>
<name>A0ABT4KZM5_9SPHI</name>
<feature type="domain" description="Phosphoribosyltransferase" evidence="2">
    <location>
        <begin position="173"/>
        <end position="236"/>
    </location>
</feature>
<dbReference type="InterPro" id="IPR000836">
    <property type="entry name" value="PRTase_dom"/>
</dbReference>
<dbReference type="PANTHER" id="PTHR47505">
    <property type="entry name" value="DNA UTILIZATION PROTEIN YHGH"/>
    <property type="match status" value="1"/>
</dbReference>
<reference evidence="3" key="1">
    <citation type="submission" date="2022-12" db="EMBL/GenBank/DDBJ databases">
        <title>Genome sequence of SJ11.</title>
        <authorList>
            <person name="Woo H."/>
        </authorList>
    </citation>
    <scope>NUCLEOTIDE SEQUENCE</scope>
    <source>
        <strain evidence="3">SJ11</strain>
    </source>
</reference>
<dbReference type="RefSeq" id="WP_269416157.1">
    <property type="nucleotide sequence ID" value="NZ_JAPWGL010000003.1"/>
</dbReference>
<dbReference type="EMBL" id="JAPWGL010000003">
    <property type="protein sequence ID" value="MCZ4224385.1"/>
    <property type="molecule type" value="Genomic_DNA"/>
</dbReference>
<organism evidence="3 4">
    <name type="scientific">Pedobacter rhodius</name>
    <dbReference type="NCBI Taxonomy" id="3004098"/>
    <lineage>
        <taxon>Bacteria</taxon>
        <taxon>Pseudomonadati</taxon>
        <taxon>Bacteroidota</taxon>
        <taxon>Sphingobacteriia</taxon>
        <taxon>Sphingobacteriales</taxon>
        <taxon>Sphingobacteriaceae</taxon>
        <taxon>Pedobacter</taxon>
    </lineage>
</organism>
<evidence type="ECO:0000256" key="1">
    <source>
        <dbReference type="ARBA" id="ARBA00008007"/>
    </source>
</evidence>
<comment type="caution">
    <text evidence="3">The sequence shown here is derived from an EMBL/GenBank/DDBJ whole genome shotgun (WGS) entry which is preliminary data.</text>
</comment>
<dbReference type="CDD" id="cd06223">
    <property type="entry name" value="PRTases_typeI"/>
    <property type="match status" value="1"/>
</dbReference>
<dbReference type="Pfam" id="PF00156">
    <property type="entry name" value="Pribosyltran"/>
    <property type="match status" value="1"/>
</dbReference>
<evidence type="ECO:0000313" key="4">
    <source>
        <dbReference type="Proteomes" id="UP001144341"/>
    </source>
</evidence>
<dbReference type="Gene3D" id="3.40.50.2020">
    <property type="match status" value="1"/>
</dbReference>